<proteinExistence type="predicted"/>
<keyword evidence="1" id="KW-1185">Reference proteome</keyword>
<sequence length="444" mass="48909">MKIPGFEVAVLVKATVQSVNISYFYNNVKPFIVNFSNVLLFPEDISDDDQQFARITLNIGGTSKWPNVSLKSRTRVDFLNKLGDLTMPSGDDYATDGGSIAALESAIKTFYDSSETTNRVIVLLTDQVFISDADSDIAEKLRSICNMIVVVGIPSFQHPSFNDSIDAAGDLVGPNVPDTLVYPSITDAVTSTLPVKTLLQIQMTLPEITCRRIAFLYEDSDFVSLETQENFASAVQIASSYMHKDEVVALVSFDDFLENGLVFLYSSLVKNWTVEAASSYDPLGDDYKTNIFEKLLKIAKTQHYQYLDVVLLTQSDVYSTSLNESAYNLANRENVNVFIFDASQNHTDFAIFDILTRNQRDSIFNVTDANITAMTDILTDDVLPKILQQSCGAVVSPGPEKSTTTVQTTAEAKTTTTLPIVTTPNSANAITVSMILDLIFILLV</sequence>
<dbReference type="WBParaSite" id="Pan_g18758.t1">
    <property type="protein sequence ID" value="Pan_g18758.t1"/>
    <property type="gene ID" value="Pan_g18758"/>
</dbReference>
<name>A0A7E4ZUY2_PANRE</name>
<reference evidence="2" key="2">
    <citation type="submission" date="2020-10" db="UniProtKB">
        <authorList>
            <consortium name="WormBaseParasite"/>
        </authorList>
    </citation>
    <scope>IDENTIFICATION</scope>
</reference>
<dbReference type="Proteomes" id="UP000492821">
    <property type="component" value="Unassembled WGS sequence"/>
</dbReference>
<dbReference type="SUPFAM" id="SSF53300">
    <property type="entry name" value="vWA-like"/>
    <property type="match status" value="1"/>
</dbReference>
<reference evidence="1" key="1">
    <citation type="journal article" date="2013" name="Genetics">
        <title>The draft genome and transcriptome of Panagrellus redivivus are shaped by the harsh demands of a free-living lifestyle.</title>
        <authorList>
            <person name="Srinivasan J."/>
            <person name="Dillman A.R."/>
            <person name="Macchietto M.G."/>
            <person name="Heikkinen L."/>
            <person name="Lakso M."/>
            <person name="Fracchia K.M."/>
            <person name="Antoshechkin I."/>
            <person name="Mortazavi A."/>
            <person name="Wong G."/>
            <person name="Sternberg P.W."/>
        </authorList>
    </citation>
    <scope>NUCLEOTIDE SEQUENCE [LARGE SCALE GENOMIC DNA]</scope>
    <source>
        <strain evidence="1">MT8872</strain>
    </source>
</reference>
<dbReference type="Gene3D" id="3.40.50.410">
    <property type="entry name" value="von Willebrand factor, type A domain"/>
    <property type="match status" value="1"/>
</dbReference>
<dbReference type="AlphaFoldDB" id="A0A7E4ZUY2"/>
<evidence type="ECO:0000313" key="2">
    <source>
        <dbReference type="WBParaSite" id="Pan_g18758.t1"/>
    </source>
</evidence>
<protein>
    <submittedName>
        <fullName evidence="2">VWFA domain-containing protein</fullName>
    </submittedName>
</protein>
<organism evidence="1 2">
    <name type="scientific">Panagrellus redivivus</name>
    <name type="common">Microworm</name>
    <dbReference type="NCBI Taxonomy" id="6233"/>
    <lineage>
        <taxon>Eukaryota</taxon>
        <taxon>Metazoa</taxon>
        <taxon>Ecdysozoa</taxon>
        <taxon>Nematoda</taxon>
        <taxon>Chromadorea</taxon>
        <taxon>Rhabditida</taxon>
        <taxon>Tylenchina</taxon>
        <taxon>Panagrolaimomorpha</taxon>
        <taxon>Panagrolaimoidea</taxon>
        <taxon>Panagrolaimidae</taxon>
        <taxon>Panagrellus</taxon>
    </lineage>
</organism>
<accession>A0A7E4ZUY2</accession>
<dbReference type="InterPro" id="IPR036465">
    <property type="entry name" value="vWFA_dom_sf"/>
</dbReference>
<evidence type="ECO:0000313" key="1">
    <source>
        <dbReference type="Proteomes" id="UP000492821"/>
    </source>
</evidence>